<evidence type="ECO:0000256" key="1">
    <source>
        <dbReference type="ARBA" id="ARBA00004196"/>
    </source>
</evidence>
<dbReference type="InterPro" id="IPR006311">
    <property type="entry name" value="TAT_signal"/>
</dbReference>
<dbReference type="PIRSF" id="PIRSF002741">
    <property type="entry name" value="MppA"/>
    <property type="match status" value="1"/>
</dbReference>
<keyword evidence="3" id="KW-0813">Transport</keyword>
<dbReference type="GO" id="GO:0043190">
    <property type="term" value="C:ATP-binding cassette (ABC) transporter complex"/>
    <property type="evidence" value="ECO:0007669"/>
    <property type="project" value="InterPro"/>
</dbReference>
<dbReference type="RefSeq" id="WP_172160890.1">
    <property type="nucleotide sequence ID" value="NZ_WOEZ01000027.1"/>
</dbReference>
<dbReference type="Gene3D" id="3.40.190.10">
    <property type="entry name" value="Periplasmic binding protein-like II"/>
    <property type="match status" value="1"/>
</dbReference>
<comment type="subcellular location">
    <subcellularLocation>
        <location evidence="1">Cell envelope</location>
    </subcellularLocation>
</comment>
<dbReference type="Gene3D" id="3.10.105.10">
    <property type="entry name" value="Dipeptide-binding Protein, Domain 3"/>
    <property type="match status" value="1"/>
</dbReference>
<keyword evidence="5" id="KW-0812">Transmembrane</keyword>
<evidence type="ECO:0000256" key="2">
    <source>
        <dbReference type="ARBA" id="ARBA00005695"/>
    </source>
</evidence>
<keyword evidence="4" id="KW-0732">Signal</keyword>
<dbReference type="InterPro" id="IPR030678">
    <property type="entry name" value="Peptide/Ni-bd"/>
</dbReference>
<evidence type="ECO:0000256" key="4">
    <source>
        <dbReference type="ARBA" id="ARBA00022729"/>
    </source>
</evidence>
<dbReference type="GO" id="GO:0015833">
    <property type="term" value="P:peptide transport"/>
    <property type="evidence" value="ECO:0007669"/>
    <property type="project" value="TreeGrafter"/>
</dbReference>
<dbReference type="Gene3D" id="3.90.76.10">
    <property type="entry name" value="Dipeptide-binding Protein, Domain 1"/>
    <property type="match status" value="1"/>
</dbReference>
<dbReference type="PANTHER" id="PTHR30290">
    <property type="entry name" value="PERIPLASMIC BINDING COMPONENT OF ABC TRANSPORTER"/>
    <property type="match status" value="1"/>
</dbReference>
<dbReference type="InterPro" id="IPR039424">
    <property type="entry name" value="SBP_5"/>
</dbReference>
<dbReference type="SUPFAM" id="SSF53850">
    <property type="entry name" value="Periplasmic binding protein-like II"/>
    <property type="match status" value="1"/>
</dbReference>
<proteinExistence type="inferred from homology"/>
<comment type="caution">
    <text evidence="7">The sequence shown here is derived from an EMBL/GenBank/DDBJ whole genome shotgun (WGS) entry which is preliminary data.</text>
</comment>
<keyword evidence="5" id="KW-0472">Membrane</keyword>
<dbReference type="CDD" id="cd08503">
    <property type="entry name" value="PBP2_NikA_DppA_OppA_like_17"/>
    <property type="match status" value="1"/>
</dbReference>
<dbReference type="InterPro" id="IPR023765">
    <property type="entry name" value="SBP_5_CS"/>
</dbReference>
<reference evidence="7 8" key="1">
    <citation type="submission" date="2019-11" db="EMBL/GenBank/DDBJ databases">
        <title>Metabolism of dissolved organic matter in forest soils.</title>
        <authorList>
            <person name="Cyle K.T."/>
            <person name="Wilhelm R.C."/>
            <person name="Martinez C.E."/>
        </authorList>
    </citation>
    <scope>NUCLEOTIDE SEQUENCE [LARGE SCALE GENOMIC DNA]</scope>
    <source>
        <strain evidence="7 8">5N</strain>
    </source>
</reference>
<dbReference type="GO" id="GO:1904680">
    <property type="term" value="F:peptide transmembrane transporter activity"/>
    <property type="evidence" value="ECO:0007669"/>
    <property type="project" value="TreeGrafter"/>
</dbReference>
<dbReference type="Proteomes" id="UP000655523">
    <property type="component" value="Unassembled WGS sequence"/>
</dbReference>
<dbReference type="AlphaFoldDB" id="A0A972NJ31"/>
<comment type="similarity">
    <text evidence="2">Belongs to the bacterial solute-binding protein 5 family.</text>
</comment>
<evidence type="ECO:0000313" key="7">
    <source>
        <dbReference type="EMBL" id="NPT53896.1"/>
    </source>
</evidence>
<dbReference type="Pfam" id="PF00496">
    <property type="entry name" value="SBP_bac_5"/>
    <property type="match status" value="1"/>
</dbReference>
<sequence>MKKLHVNQQRLDVIRRGLTSQQNHVIDEFAASHISRRDFLRFGSVFGVGIPAISAALGAFGLTESPKALAAGKPGGTIRIALTTPAAAIDPVLSADGSSATLLQQTGEYLINDNPQLVLEPALAESWSPNTDGSAWTFKIRRGVKFHDGSSMTADDIVATFDRLTDPKNSSNALTAFAGTLSKGNTRKVDDYTVVFHLDGPNGNFPYYVSSDNYNAIILPRSYSGNYEKTFVGTGPFKLEKFTPKVSASFVRNPDYWGKKALVDRTTFSFYADFQSQMLAMQGRQVDIVAQVPVQGGQALIHNPAVRLITVKSSWNNQVHMRCDAGPFKDKRVRQALALSLNREGIIKGLLGGMADIGNDHPFAPIFPSSDHSVAQRKQDLAKARQLMAEAGLANGFSTTLTTEQYIEIPAYAQVIQDSARQIGIAINLKVESQDSYYGKAVFGQSDWLDSPLGITDYSHRGVPNLLVSELTSTGGWNAAHFKSPEYDQLVAQYIATLDLGAQRAVAGKIERLLQDETPVIYGYFSNFITATTPNLSGVVPTANNQLFLNGASFS</sequence>
<feature type="transmembrane region" description="Helical" evidence="5">
    <location>
        <begin position="39"/>
        <end position="62"/>
    </location>
</feature>
<evidence type="ECO:0000259" key="6">
    <source>
        <dbReference type="Pfam" id="PF00496"/>
    </source>
</evidence>
<evidence type="ECO:0000256" key="5">
    <source>
        <dbReference type="SAM" id="Phobius"/>
    </source>
</evidence>
<dbReference type="EMBL" id="WOEZ01000027">
    <property type="protein sequence ID" value="NPT53896.1"/>
    <property type="molecule type" value="Genomic_DNA"/>
</dbReference>
<dbReference type="PROSITE" id="PS51318">
    <property type="entry name" value="TAT"/>
    <property type="match status" value="1"/>
</dbReference>
<keyword evidence="5" id="KW-1133">Transmembrane helix</keyword>
<evidence type="ECO:0000313" key="8">
    <source>
        <dbReference type="Proteomes" id="UP000655523"/>
    </source>
</evidence>
<keyword evidence="8" id="KW-1185">Reference proteome</keyword>
<name>A0A972NJ31_9BURK</name>
<accession>A0A972NJ31</accession>
<feature type="domain" description="Solute-binding protein family 5" evidence="6">
    <location>
        <begin position="119"/>
        <end position="438"/>
    </location>
</feature>
<gene>
    <name evidence="7" type="ORF">GNZ13_04570</name>
</gene>
<dbReference type="GO" id="GO:0030288">
    <property type="term" value="C:outer membrane-bounded periplasmic space"/>
    <property type="evidence" value="ECO:0007669"/>
    <property type="project" value="UniProtKB-ARBA"/>
</dbReference>
<dbReference type="InterPro" id="IPR000914">
    <property type="entry name" value="SBP_5_dom"/>
</dbReference>
<protein>
    <submittedName>
        <fullName evidence="7">Peptide ABC transporter substrate-binding protein</fullName>
    </submittedName>
</protein>
<organism evidence="7 8">
    <name type="scientific">Paraburkholderia elongata</name>
    <dbReference type="NCBI Taxonomy" id="2675747"/>
    <lineage>
        <taxon>Bacteria</taxon>
        <taxon>Pseudomonadati</taxon>
        <taxon>Pseudomonadota</taxon>
        <taxon>Betaproteobacteria</taxon>
        <taxon>Burkholderiales</taxon>
        <taxon>Burkholderiaceae</taxon>
        <taxon>Paraburkholderia</taxon>
    </lineage>
</organism>
<evidence type="ECO:0000256" key="3">
    <source>
        <dbReference type="ARBA" id="ARBA00022448"/>
    </source>
</evidence>
<dbReference type="PROSITE" id="PS01040">
    <property type="entry name" value="SBP_BACTERIAL_5"/>
    <property type="match status" value="1"/>
</dbReference>
<dbReference type="PANTHER" id="PTHR30290:SF10">
    <property type="entry name" value="PERIPLASMIC OLIGOPEPTIDE-BINDING PROTEIN-RELATED"/>
    <property type="match status" value="1"/>
</dbReference>